<dbReference type="SFLD" id="SFLDG01129">
    <property type="entry name" value="C1.5:_HAD__Beta-PGM__Phosphata"/>
    <property type="match status" value="1"/>
</dbReference>
<keyword evidence="1" id="KW-0378">Hydrolase</keyword>
<gene>
    <name evidence="1" type="ORF">FC92_GL000176</name>
</gene>
<dbReference type="InterPro" id="IPR023198">
    <property type="entry name" value="PGP-like_dom2"/>
</dbReference>
<evidence type="ECO:0000313" key="2">
    <source>
        <dbReference type="Proteomes" id="UP000051448"/>
    </source>
</evidence>
<dbReference type="GO" id="GO:0008253">
    <property type="term" value="F:5'-nucleotidase activity"/>
    <property type="evidence" value="ECO:0007669"/>
    <property type="project" value="InterPro"/>
</dbReference>
<accession>A0A0R1MKG7</accession>
<keyword evidence="2" id="KW-1185">Reference proteome</keyword>
<proteinExistence type="predicted"/>
<dbReference type="InterPro" id="IPR041492">
    <property type="entry name" value="HAD_2"/>
</dbReference>
<dbReference type="Gene3D" id="1.10.150.240">
    <property type="entry name" value="Putative phosphatase, domain 2"/>
    <property type="match status" value="1"/>
</dbReference>
<dbReference type="PANTHER" id="PTHR47478">
    <property type="match status" value="1"/>
</dbReference>
<dbReference type="Gene3D" id="3.40.50.1000">
    <property type="entry name" value="HAD superfamily/HAD-like"/>
    <property type="match status" value="1"/>
</dbReference>
<dbReference type="SFLD" id="SFLDG01135">
    <property type="entry name" value="C1.5.6:_HAD__Beta-PGM__Phospha"/>
    <property type="match status" value="1"/>
</dbReference>
<dbReference type="PANTHER" id="PTHR47478:SF1">
    <property type="entry name" value="PYRIMIDINE 5'-NUCLEOTIDASE YJJG"/>
    <property type="match status" value="1"/>
</dbReference>
<dbReference type="AlphaFoldDB" id="A0A0R1MKG7"/>
<dbReference type="PATRIC" id="fig|1423759.3.peg.179"/>
<dbReference type="SUPFAM" id="SSF56784">
    <property type="entry name" value="HAD-like"/>
    <property type="match status" value="1"/>
</dbReference>
<dbReference type="InterPro" id="IPR006439">
    <property type="entry name" value="HAD-SF_hydro_IA"/>
</dbReference>
<protein>
    <submittedName>
        <fullName evidence="1">HAD superfamily hydrolase</fullName>
    </submittedName>
</protein>
<dbReference type="Pfam" id="PF13419">
    <property type="entry name" value="HAD_2"/>
    <property type="match status" value="1"/>
</dbReference>
<name>A0A0R1MKG7_9LACO</name>
<dbReference type="InterPro" id="IPR052550">
    <property type="entry name" value="Pyrimidine_5'-ntase_YjjG"/>
</dbReference>
<dbReference type="STRING" id="1423759.FC92_GL000176"/>
<comment type="caution">
    <text evidence="1">The sequence shown here is derived from an EMBL/GenBank/DDBJ whole genome shotgun (WGS) entry which is preliminary data.</text>
</comment>
<dbReference type="Proteomes" id="UP000051448">
    <property type="component" value="Unassembled WGS sequence"/>
</dbReference>
<organism evidence="1 2">
    <name type="scientific">Liquorilactobacillus hordei DSM 19519</name>
    <dbReference type="NCBI Taxonomy" id="1423759"/>
    <lineage>
        <taxon>Bacteria</taxon>
        <taxon>Bacillati</taxon>
        <taxon>Bacillota</taxon>
        <taxon>Bacilli</taxon>
        <taxon>Lactobacillales</taxon>
        <taxon>Lactobacillaceae</taxon>
        <taxon>Liquorilactobacillus</taxon>
    </lineage>
</organism>
<dbReference type="EMBL" id="AZDX01000001">
    <property type="protein sequence ID" value="KRL08384.1"/>
    <property type="molecule type" value="Genomic_DNA"/>
</dbReference>
<reference evidence="1 2" key="1">
    <citation type="journal article" date="2015" name="Genome Announc.">
        <title>Expanding the biotechnology potential of lactobacilli through comparative genomics of 213 strains and associated genera.</title>
        <authorList>
            <person name="Sun Z."/>
            <person name="Harris H.M."/>
            <person name="McCann A."/>
            <person name="Guo C."/>
            <person name="Argimon S."/>
            <person name="Zhang W."/>
            <person name="Yang X."/>
            <person name="Jeffery I.B."/>
            <person name="Cooney J.C."/>
            <person name="Kagawa T.F."/>
            <person name="Liu W."/>
            <person name="Song Y."/>
            <person name="Salvetti E."/>
            <person name="Wrobel A."/>
            <person name="Rasinkangas P."/>
            <person name="Parkhill J."/>
            <person name="Rea M.C."/>
            <person name="O'Sullivan O."/>
            <person name="Ritari J."/>
            <person name="Douillard F.P."/>
            <person name="Paul Ross R."/>
            <person name="Yang R."/>
            <person name="Briner A.E."/>
            <person name="Felis G.E."/>
            <person name="de Vos W.M."/>
            <person name="Barrangou R."/>
            <person name="Klaenhammer T.R."/>
            <person name="Caufield P.W."/>
            <person name="Cui Y."/>
            <person name="Zhang H."/>
            <person name="O'Toole P.W."/>
        </authorList>
    </citation>
    <scope>NUCLEOTIDE SEQUENCE [LARGE SCALE GENOMIC DNA]</scope>
    <source>
        <strain evidence="1 2">DSM 19519</strain>
    </source>
</reference>
<dbReference type="NCBIfam" id="TIGR02254">
    <property type="entry name" value="YjjG_YfnB"/>
    <property type="match status" value="1"/>
</dbReference>
<evidence type="ECO:0000313" key="1">
    <source>
        <dbReference type="EMBL" id="KRL08384.1"/>
    </source>
</evidence>
<dbReference type="InterPro" id="IPR023214">
    <property type="entry name" value="HAD_sf"/>
</dbReference>
<dbReference type="InterPro" id="IPR036412">
    <property type="entry name" value="HAD-like_sf"/>
</dbReference>
<dbReference type="InterPro" id="IPR011951">
    <property type="entry name" value="HAD-SF_hydro_IA_YjjG/PynA"/>
</dbReference>
<dbReference type="NCBIfam" id="TIGR01549">
    <property type="entry name" value="HAD-SF-IA-v1"/>
    <property type="match status" value="1"/>
</dbReference>
<dbReference type="SFLD" id="SFLDS00003">
    <property type="entry name" value="Haloacid_Dehalogenase"/>
    <property type="match status" value="1"/>
</dbReference>
<sequence length="238" mass="27924">MEEIILKKKYRTLLFDIDDTLLDFGMAEDAALEKLFSTMEGIELTDTVKQDYKEFNQSLWKMMEQGKLSRERLLSTRFTEFFKHEFGMNVDNDKMSKKYLLYLAQGHQEISGARDLLEELHKQSFELFIVTNGIESVQTKRLADSHFDTYFTNVFISEHTGYQKPKKEFFNYVFNNISDFENDKSLIIGDSLTSDIAGGINAGIDTMWFNPRYKKNLTKYMPNYTVHSLSEIKRQLNN</sequence>